<dbReference type="GO" id="GO:0008933">
    <property type="term" value="F:peptidoglycan lytic transglycosylase activity"/>
    <property type="evidence" value="ECO:0007669"/>
    <property type="project" value="InterPro"/>
</dbReference>
<reference evidence="3" key="1">
    <citation type="journal article" date="2020" name="mSystems">
        <title>Genome- and Community-Level Interaction Insights into Carbon Utilization and Element Cycling Functions of Hydrothermarchaeota in Hydrothermal Sediment.</title>
        <authorList>
            <person name="Zhou Z."/>
            <person name="Liu Y."/>
            <person name="Xu W."/>
            <person name="Pan J."/>
            <person name="Luo Z.H."/>
            <person name="Li M."/>
        </authorList>
    </citation>
    <scope>NUCLEOTIDE SEQUENCE [LARGE SCALE GENOMIC DNA]</scope>
    <source>
        <strain evidence="3">SpSt-774</strain>
    </source>
</reference>
<dbReference type="InterPro" id="IPR008258">
    <property type="entry name" value="Transglycosylase_SLT_dom_1"/>
</dbReference>
<dbReference type="InterPro" id="IPR000189">
    <property type="entry name" value="Transglyc_AS"/>
</dbReference>
<dbReference type="PROSITE" id="PS00922">
    <property type="entry name" value="TRANSGLYCOSYLASE"/>
    <property type="match status" value="1"/>
</dbReference>
<dbReference type="CDD" id="cd00254">
    <property type="entry name" value="LT-like"/>
    <property type="match status" value="1"/>
</dbReference>
<comment type="caution">
    <text evidence="3">The sequence shown here is derived from an EMBL/GenBank/DDBJ whole genome shotgun (WGS) entry which is preliminary data.</text>
</comment>
<evidence type="ECO:0000259" key="2">
    <source>
        <dbReference type="Pfam" id="PF01464"/>
    </source>
</evidence>
<dbReference type="SUPFAM" id="SSF53955">
    <property type="entry name" value="Lysozyme-like"/>
    <property type="match status" value="1"/>
</dbReference>
<dbReference type="InterPro" id="IPR023346">
    <property type="entry name" value="Lysozyme-like_dom_sf"/>
</dbReference>
<dbReference type="AlphaFoldDB" id="A0A7C4TCX9"/>
<dbReference type="PANTHER" id="PTHR37423:SF2">
    <property type="entry name" value="MEMBRANE-BOUND LYTIC MUREIN TRANSGLYCOSYLASE C"/>
    <property type="match status" value="1"/>
</dbReference>
<name>A0A7C4TCX9_UNCW3</name>
<dbReference type="Pfam" id="PF01464">
    <property type="entry name" value="SLT"/>
    <property type="match status" value="1"/>
</dbReference>
<dbReference type="GO" id="GO:0000270">
    <property type="term" value="P:peptidoglycan metabolic process"/>
    <property type="evidence" value="ECO:0007669"/>
    <property type="project" value="InterPro"/>
</dbReference>
<accession>A0A7C4TCX9</accession>
<evidence type="ECO:0000256" key="1">
    <source>
        <dbReference type="ARBA" id="ARBA00007734"/>
    </source>
</evidence>
<dbReference type="EMBL" id="DTGZ01000192">
    <property type="protein sequence ID" value="HGV98608.1"/>
    <property type="molecule type" value="Genomic_DNA"/>
</dbReference>
<feature type="domain" description="Transglycosylase SLT" evidence="2">
    <location>
        <begin position="46"/>
        <end position="143"/>
    </location>
</feature>
<proteinExistence type="inferred from homology"/>
<sequence length="186" mass="21052">MLYFILIGQLLSYEKSGNVLMTNIPKLGTTEIMDVEKKSDDYDEIIAYYGKIYGVDPELVKLIIEKESKFNPRAVSKSGAMGLMQLMPETAQKLGVRDPFDPRQNIEGGIRFLRNLFDMFGGDLELTLAAYHAGPGIVKRENRIPPIPATIVYVDYILSRYGARPKKELYFLITEEGTPLLTNRPK</sequence>
<organism evidence="3">
    <name type="scientific">candidate division WOR-3 bacterium</name>
    <dbReference type="NCBI Taxonomy" id="2052148"/>
    <lineage>
        <taxon>Bacteria</taxon>
        <taxon>Bacteria division WOR-3</taxon>
    </lineage>
</organism>
<evidence type="ECO:0000313" key="3">
    <source>
        <dbReference type="EMBL" id="HGV98608.1"/>
    </source>
</evidence>
<comment type="similarity">
    <text evidence="1">Belongs to the transglycosylase Slt family.</text>
</comment>
<protein>
    <submittedName>
        <fullName evidence="3">Lytic transglycosylase domain-containing protein</fullName>
    </submittedName>
</protein>
<gene>
    <name evidence="3" type="ORF">ENV60_10005</name>
</gene>
<dbReference type="PANTHER" id="PTHR37423">
    <property type="entry name" value="SOLUBLE LYTIC MUREIN TRANSGLYCOSYLASE-RELATED"/>
    <property type="match status" value="1"/>
</dbReference>
<dbReference type="Gene3D" id="1.10.530.10">
    <property type="match status" value="1"/>
</dbReference>
<dbReference type="GO" id="GO:0016020">
    <property type="term" value="C:membrane"/>
    <property type="evidence" value="ECO:0007669"/>
    <property type="project" value="InterPro"/>
</dbReference>